<dbReference type="Proteomes" id="UP001201873">
    <property type="component" value="Unassembled WGS sequence"/>
</dbReference>
<feature type="region of interest" description="Disordered" evidence="2">
    <location>
        <begin position="251"/>
        <end position="292"/>
    </location>
</feature>
<dbReference type="SUPFAM" id="SSF53448">
    <property type="entry name" value="Nucleotide-diphospho-sugar transferases"/>
    <property type="match status" value="1"/>
</dbReference>
<name>A0ABT0JWX6_9ACTN</name>
<reference evidence="4 5" key="1">
    <citation type="submission" date="2022-04" db="EMBL/GenBank/DDBJ databases">
        <title>Genome diversity in the genus Frankia.</title>
        <authorList>
            <person name="Carlos-Shanley C."/>
            <person name="Hahn D."/>
        </authorList>
    </citation>
    <scope>NUCLEOTIDE SEQUENCE [LARGE SCALE GENOMIC DNA]</scope>
    <source>
        <strain evidence="4 5">Ag45/Mut15</strain>
    </source>
</reference>
<feature type="domain" description="Glycosyltransferase 2-like" evidence="3">
    <location>
        <begin position="21"/>
        <end position="141"/>
    </location>
</feature>
<dbReference type="InterPro" id="IPR029044">
    <property type="entry name" value="Nucleotide-diphossugar_trans"/>
</dbReference>
<dbReference type="Gene3D" id="3.90.550.10">
    <property type="entry name" value="Spore Coat Polysaccharide Biosynthesis Protein SpsA, Chain A"/>
    <property type="match status" value="1"/>
</dbReference>
<proteinExistence type="inferred from homology"/>
<accession>A0ABT0JWX6</accession>
<comment type="similarity">
    <text evidence="1">Belongs to the glycosyltransferase 2 family.</text>
</comment>
<evidence type="ECO:0000313" key="4">
    <source>
        <dbReference type="EMBL" id="MCK9875697.1"/>
    </source>
</evidence>
<protein>
    <submittedName>
        <fullName evidence="4">Glycosyltransferase family 2 protein</fullName>
    </submittedName>
</protein>
<dbReference type="EMBL" id="JALKFT010000006">
    <property type="protein sequence ID" value="MCK9875697.1"/>
    <property type="molecule type" value="Genomic_DNA"/>
</dbReference>
<evidence type="ECO:0000259" key="3">
    <source>
        <dbReference type="Pfam" id="PF00535"/>
    </source>
</evidence>
<dbReference type="InterPro" id="IPR050256">
    <property type="entry name" value="Glycosyltransferase_2"/>
</dbReference>
<dbReference type="Pfam" id="PF00535">
    <property type="entry name" value="Glycos_transf_2"/>
    <property type="match status" value="1"/>
</dbReference>
<evidence type="ECO:0000256" key="2">
    <source>
        <dbReference type="SAM" id="MobiDB-lite"/>
    </source>
</evidence>
<gene>
    <name evidence="4" type="ORF">MXD59_07915</name>
</gene>
<evidence type="ECO:0000313" key="5">
    <source>
        <dbReference type="Proteomes" id="UP001201873"/>
    </source>
</evidence>
<keyword evidence="5" id="KW-1185">Reference proteome</keyword>
<comment type="caution">
    <text evidence="4">The sequence shown here is derived from an EMBL/GenBank/DDBJ whole genome shotgun (WGS) entry which is preliminary data.</text>
</comment>
<evidence type="ECO:0000256" key="1">
    <source>
        <dbReference type="ARBA" id="ARBA00006739"/>
    </source>
</evidence>
<dbReference type="PANTHER" id="PTHR48090:SF7">
    <property type="entry name" value="RFBJ PROTEIN"/>
    <property type="match status" value="1"/>
</dbReference>
<dbReference type="CDD" id="cd04179">
    <property type="entry name" value="DPM_DPG-synthase_like"/>
    <property type="match status" value="1"/>
</dbReference>
<feature type="compositionally biased region" description="Basic and acidic residues" evidence="2">
    <location>
        <begin position="275"/>
        <end position="292"/>
    </location>
</feature>
<organism evidence="4 5">
    <name type="scientific">Frankia umida</name>
    <dbReference type="NCBI Taxonomy" id="573489"/>
    <lineage>
        <taxon>Bacteria</taxon>
        <taxon>Bacillati</taxon>
        <taxon>Actinomycetota</taxon>
        <taxon>Actinomycetes</taxon>
        <taxon>Frankiales</taxon>
        <taxon>Frankiaceae</taxon>
        <taxon>Frankia</taxon>
    </lineage>
</organism>
<dbReference type="InterPro" id="IPR001173">
    <property type="entry name" value="Glyco_trans_2-like"/>
</dbReference>
<sequence>MRQLGTSGGDVLGLPANPSISVVIPTLNEARNLQHVFARLPAGVEVIIVDGRSVDDTVETARSLHRDVVIVHQTRRGKGNALACGFAAATGDIIVMVDADGSADPAEIPAFVGALVAGADFAKGSRSLVGGGSSDLTLLRKLGNRLLSGFVNVLFNCRYTDLCYGYNAFWRRCLPALALESGEPGPRRWGDGFEVETLVNIRIAHSGLRVVEVPSYEHDRLHGVSNLNAFSDGLRVLRTILAEWGRLRRNPASPGRAPARRPHFAAAASVVHQRRVPETRTPEEPTYLREGA</sequence>
<dbReference type="PANTHER" id="PTHR48090">
    <property type="entry name" value="UNDECAPRENYL-PHOSPHATE 4-DEOXY-4-FORMAMIDO-L-ARABINOSE TRANSFERASE-RELATED"/>
    <property type="match status" value="1"/>
</dbReference>
<dbReference type="RefSeq" id="WP_248815835.1">
    <property type="nucleotide sequence ID" value="NZ_JALKFT010000006.1"/>
</dbReference>